<sequence length="216" mass="23984">MITPTFPSIASSHRRADLITHVVGLVLIVAAGGLLIARSADLLDFRLVIAVIVYVACAMATNLASYAYHFSPWHNHRKLLRRIDHAAIYPSITGTFTPFFVLASTPWTMSLLWVSWGLAAFAIWKKITGKVVQGRWSTASYLALGAIGLSALPDLRDVPLESLWLIIAGAASFVIGTVFYTRRSMRFRYAVWHIWVNIGGILMFASIWIALFPPVR</sequence>
<organism evidence="6">
    <name type="scientific">marine sediment metagenome</name>
    <dbReference type="NCBI Taxonomy" id="412755"/>
    <lineage>
        <taxon>unclassified sequences</taxon>
        <taxon>metagenomes</taxon>
        <taxon>ecological metagenomes</taxon>
    </lineage>
</organism>
<evidence type="ECO:0000313" key="6">
    <source>
        <dbReference type="EMBL" id="KKN26778.1"/>
    </source>
</evidence>
<evidence type="ECO:0000256" key="1">
    <source>
        <dbReference type="ARBA" id="ARBA00004141"/>
    </source>
</evidence>
<comment type="caution">
    <text evidence="6">The sequence shown here is derived from an EMBL/GenBank/DDBJ whole genome shotgun (WGS) entry which is preliminary data.</text>
</comment>
<comment type="subcellular location">
    <subcellularLocation>
        <location evidence="1">Membrane</location>
        <topology evidence="1">Multi-pass membrane protein</topology>
    </subcellularLocation>
</comment>
<evidence type="ECO:0000256" key="4">
    <source>
        <dbReference type="ARBA" id="ARBA00023136"/>
    </source>
</evidence>
<accession>A0A0F9SBN2</accession>
<reference evidence="6" key="1">
    <citation type="journal article" date="2015" name="Nature">
        <title>Complex archaea that bridge the gap between prokaryotes and eukaryotes.</title>
        <authorList>
            <person name="Spang A."/>
            <person name="Saw J.H."/>
            <person name="Jorgensen S.L."/>
            <person name="Zaremba-Niedzwiedzka K."/>
            <person name="Martijn J."/>
            <person name="Lind A.E."/>
            <person name="van Eijk R."/>
            <person name="Schleper C."/>
            <person name="Guy L."/>
            <person name="Ettema T.J."/>
        </authorList>
    </citation>
    <scope>NUCLEOTIDE SEQUENCE</scope>
</reference>
<dbReference type="GO" id="GO:0016020">
    <property type="term" value="C:membrane"/>
    <property type="evidence" value="ECO:0007669"/>
    <property type="project" value="UniProtKB-SubCell"/>
</dbReference>
<evidence type="ECO:0000256" key="2">
    <source>
        <dbReference type="ARBA" id="ARBA00022692"/>
    </source>
</evidence>
<keyword evidence="4 5" id="KW-0472">Membrane</keyword>
<feature type="transmembrane region" description="Helical" evidence="5">
    <location>
        <begin position="18"/>
        <end position="36"/>
    </location>
</feature>
<keyword evidence="3 5" id="KW-1133">Transmembrane helix</keyword>
<proteinExistence type="predicted"/>
<protein>
    <recommendedName>
        <fullName evidence="7">Hemolysin III family channel protein</fullName>
    </recommendedName>
</protein>
<dbReference type="AlphaFoldDB" id="A0A0F9SBN2"/>
<dbReference type="Pfam" id="PF03006">
    <property type="entry name" value="HlyIII"/>
    <property type="match status" value="1"/>
</dbReference>
<dbReference type="InterPro" id="IPR004254">
    <property type="entry name" value="AdipoR/HlyIII-related"/>
</dbReference>
<feature type="transmembrane region" description="Helical" evidence="5">
    <location>
        <begin position="99"/>
        <end position="124"/>
    </location>
</feature>
<keyword evidence="2 5" id="KW-0812">Transmembrane</keyword>
<name>A0A0F9SBN2_9ZZZZ</name>
<evidence type="ECO:0000256" key="3">
    <source>
        <dbReference type="ARBA" id="ARBA00022989"/>
    </source>
</evidence>
<gene>
    <name evidence="6" type="ORF">LCGC14_0871350</name>
</gene>
<dbReference type="EMBL" id="LAZR01002695">
    <property type="protein sequence ID" value="KKN26778.1"/>
    <property type="molecule type" value="Genomic_DNA"/>
</dbReference>
<feature type="transmembrane region" description="Helical" evidence="5">
    <location>
        <begin position="162"/>
        <end position="180"/>
    </location>
</feature>
<evidence type="ECO:0000256" key="5">
    <source>
        <dbReference type="SAM" id="Phobius"/>
    </source>
</evidence>
<feature type="transmembrane region" description="Helical" evidence="5">
    <location>
        <begin position="192"/>
        <end position="211"/>
    </location>
</feature>
<feature type="transmembrane region" description="Helical" evidence="5">
    <location>
        <begin position="48"/>
        <end position="68"/>
    </location>
</feature>
<evidence type="ECO:0008006" key="7">
    <source>
        <dbReference type="Google" id="ProtNLM"/>
    </source>
</evidence>
<feature type="transmembrane region" description="Helical" evidence="5">
    <location>
        <begin position="136"/>
        <end position="156"/>
    </location>
</feature>